<evidence type="ECO:0000256" key="6">
    <source>
        <dbReference type="ARBA" id="ARBA00022500"/>
    </source>
</evidence>
<keyword evidence="7" id="KW-1005">Bacterial flagellum biogenesis</keyword>
<evidence type="ECO:0000256" key="9">
    <source>
        <dbReference type="ARBA" id="ARBA00023136"/>
    </source>
</evidence>
<comment type="caution">
    <text evidence="12">The sequence shown here is derived from an EMBL/GenBank/DDBJ whole genome shotgun (WGS) entry which is preliminary data.</text>
</comment>
<evidence type="ECO:0000313" key="13">
    <source>
        <dbReference type="Proteomes" id="UP000585272"/>
    </source>
</evidence>
<dbReference type="Pfam" id="PF02050">
    <property type="entry name" value="FliJ"/>
    <property type="match status" value="1"/>
</dbReference>
<evidence type="ECO:0000256" key="2">
    <source>
        <dbReference type="ARBA" id="ARBA00010004"/>
    </source>
</evidence>
<evidence type="ECO:0000256" key="5">
    <source>
        <dbReference type="ARBA" id="ARBA00022475"/>
    </source>
</evidence>
<keyword evidence="11" id="KW-0175">Coiled coil</keyword>
<dbReference type="GO" id="GO:0006935">
    <property type="term" value="P:chemotaxis"/>
    <property type="evidence" value="ECO:0007669"/>
    <property type="project" value="UniProtKB-KW"/>
</dbReference>
<comment type="subcellular location">
    <subcellularLocation>
        <location evidence="1">Cell membrane</location>
        <topology evidence="1">Peripheral membrane protein</topology>
        <orientation evidence="1">Cytoplasmic side</orientation>
    </subcellularLocation>
</comment>
<dbReference type="GO" id="GO:0044781">
    <property type="term" value="P:bacterial-type flagellum organization"/>
    <property type="evidence" value="ECO:0007669"/>
    <property type="project" value="UniProtKB-KW"/>
</dbReference>
<dbReference type="AlphaFoldDB" id="A0A840I810"/>
<evidence type="ECO:0000256" key="11">
    <source>
        <dbReference type="SAM" id="Coils"/>
    </source>
</evidence>
<comment type="similarity">
    <text evidence="2">Belongs to the FliJ family.</text>
</comment>
<evidence type="ECO:0000256" key="4">
    <source>
        <dbReference type="ARBA" id="ARBA00022448"/>
    </source>
</evidence>
<protein>
    <recommendedName>
        <fullName evidence="3">Flagellar FliJ protein</fullName>
    </recommendedName>
</protein>
<organism evidence="12 13">
    <name type="scientific">Conexibacter arvalis</name>
    <dbReference type="NCBI Taxonomy" id="912552"/>
    <lineage>
        <taxon>Bacteria</taxon>
        <taxon>Bacillati</taxon>
        <taxon>Actinomycetota</taxon>
        <taxon>Thermoleophilia</taxon>
        <taxon>Solirubrobacterales</taxon>
        <taxon>Conexibacteraceae</taxon>
        <taxon>Conexibacter</taxon>
    </lineage>
</organism>
<dbReference type="Gene3D" id="1.10.287.1700">
    <property type="match status" value="1"/>
</dbReference>
<keyword evidence="5" id="KW-1003">Cell membrane</keyword>
<dbReference type="GO" id="GO:0005886">
    <property type="term" value="C:plasma membrane"/>
    <property type="evidence" value="ECO:0007669"/>
    <property type="project" value="UniProtKB-SubCell"/>
</dbReference>
<dbReference type="Proteomes" id="UP000585272">
    <property type="component" value="Unassembled WGS sequence"/>
</dbReference>
<dbReference type="InterPro" id="IPR053716">
    <property type="entry name" value="Flag_assembly_chemotaxis_eff"/>
</dbReference>
<name>A0A840I810_9ACTN</name>
<dbReference type="RefSeq" id="WP_183338798.1">
    <property type="nucleotide sequence ID" value="NZ_JACHNU010000001.1"/>
</dbReference>
<keyword evidence="12" id="KW-0966">Cell projection</keyword>
<proteinExistence type="inferred from homology"/>
<dbReference type="GO" id="GO:0071973">
    <property type="term" value="P:bacterial-type flagellum-dependent cell motility"/>
    <property type="evidence" value="ECO:0007669"/>
    <property type="project" value="InterPro"/>
</dbReference>
<evidence type="ECO:0000313" key="12">
    <source>
        <dbReference type="EMBL" id="MBB4661006.1"/>
    </source>
</evidence>
<dbReference type="GO" id="GO:0015031">
    <property type="term" value="P:protein transport"/>
    <property type="evidence" value="ECO:0007669"/>
    <property type="project" value="UniProtKB-KW"/>
</dbReference>
<keyword evidence="6" id="KW-0145">Chemotaxis</keyword>
<dbReference type="EMBL" id="JACHNU010000001">
    <property type="protein sequence ID" value="MBB4661006.1"/>
    <property type="molecule type" value="Genomic_DNA"/>
</dbReference>
<keyword evidence="8" id="KW-0653">Protein transport</keyword>
<keyword evidence="4" id="KW-0813">Transport</keyword>
<keyword evidence="9" id="KW-0472">Membrane</keyword>
<keyword evidence="10" id="KW-1006">Bacterial flagellum protein export</keyword>
<evidence type="ECO:0000256" key="10">
    <source>
        <dbReference type="ARBA" id="ARBA00023225"/>
    </source>
</evidence>
<accession>A0A840I810</accession>
<dbReference type="GO" id="GO:0009288">
    <property type="term" value="C:bacterial-type flagellum"/>
    <property type="evidence" value="ECO:0007669"/>
    <property type="project" value="InterPro"/>
</dbReference>
<feature type="coiled-coil region" evidence="11">
    <location>
        <begin position="33"/>
        <end position="94"/>
    </location>
</feature>
<dbReference type="NCBIfam" id="TIGR02473">
    <property type="entry name" value="flagell_FliJ"/>
    <property type="match status" value="1"/>
</dbReference>
<evidence type="ECO:0000256" key="8">
    <source>
        <dbReference type="ARBA" id="ARBA00022927"/>
    </source>
</evidence>
<keyword evidence="12" id="KW-0969">Cilium</keyword>
<sequence>MTAFQFRLERVRALRERGEDLAKEELAGALSRRTDCEERLRRTAQTLDAAREQQRSLAAAPTSAIDLIARQQYLERVERDRVAGQQDLVRHEAEVEQRRAALVVAARDRQALERLKERQRIDHVRELARVEGAAMDEIALTLHRRRAP</sequence>
<evidence type="ECO:0000256" key="1">
    <source>
        <dbReference type="ARBA" id="ARBA00004413"/>
    </source>
</evidence>
<dbReference type="InterPro" id="IPR012823">
    <property type="entry name" value="Flagell_FliJ"/>
</dbReference>
<keyword evidence="12" id="KW-0282">Flagellum</keyword>
<gene>
    <name evidence="12" type="ORF">BDZ31_000579</name>
</gene>
<keyword evidence="13" id="KW-1185">Reference proteome</keyword>
<evidence type="ECO:0000256" key="7">
    <source>
        <dbReference type="ARBA" id="ARBA00022795"/>
    </source>
</evidence>
<evidence type="ECO:0000256" key="3">
    <source>
        <dbReference type="ARBA" id="ARBA00020392"/>
    </source>
</evidence>
<reference evidence="12 13" key="1">
    <citation type="submission" date="2020-08" db="EMBL/GenBank/DDBJ databases">
        <title>Genomic Encyclopedia of Archaeal and Bacterial Type Strains, Phase II (KMG-II): from individual species to whole genera.</title>
        <authorList>
            <person name="Goeker M."/>
        </authorList>
    </citation>
    <scope>NUCLEOTIDE SEQUENCE [LARGE SCALE GENOMIC DNA]</scope>
    <source>
        <strain evidence="12 13">DSM 23288</strain>
    </source>
</reference>